<organism evidence="2 3">
    <name type="scientific">Agathobaculum hominis</name>
    <dbReference type="NCBI Taxonomy" id="2763014"/>
    <lineage>
        <taxon>Bacteria</taxon>
        <taxon>Bacillati</taxon>
        <taxon>Bacillota</taxon>
        <taxon>Clostridia</taxon>
        <taxon>Eubacteriales</taxon>
        <taxon>Butyricicoccaceae</taxon>
        <taxon>Agathobaculum</taxon>
    </lineage>
</organism>
<feature type="region of interest" description="Disordered" evidence="1">
    <location>
        <begin position="29"/>
        <end position="59"/>
    </location>
</feature>
<dbReference type="RefSeq" id="WP_186968737.1">
    <property type="nucleotide sequence ID" value="NZ_JACOPK010000001.1"/>
</dbReference>
<dbReference type="EMBL" id="JACOPK010000001">
    <property type="protein sequence ID" value="MBC5694411.1"/>
    <property type="molecule type" value="Genomic_DNA"/>
</dbReference>
<gene>
    <name evidence="2" type="ORF">H8S02_00355</name>
</gene>
<sequence>MMPYDENVNRFEAARKSFQWMERSKPSVAARGDVDLPSDSRRLSETGDLPEGIAVPPHERDCGRAHPMCGTDSENLTAWCREHET</sequence>
<evidence type="ECO:0000313" key="3">
    <source>
        <dbReference type="Proteomes" id="UP000641741"/>
    </source>
</evidence>
<protein>
    <submittedName>
        <fullName evidence="2">Uncharacterized protein</fullName>
    </submittedName>
</protein>
<name>A0ABR7GJE5_9FIRM</name>
<keyword evidence="3" id="KW-1185">Reference proteome</keyword>
<comment type="caution">
    <text evidence="2">The sequence shown here is derived from an EMBL/GenBank/DDBJ whole genome shotgun (WGS) entry which is preliminary data.</text>
</comment>
<feature type="compositionally biased region" description="Basic and acidic residues" evidence="1">
    <location>
        <begin position="32"/>
        <end position="45"/>
    </location>
</feature>
<evidence type="ECO:0000256" key="1">
    <source>
        <dbReference type="SAM" id="MobiDB-lite"/>
    </source>
</evidence>
<evidence type="ECO:0000313" key="2">
    <source>
        <dbReference type="EMBL" id="MBC5694411.1"/>
    </source>
</evidence>
<reference evidence="2 3" key="1">
    <citation type="submission" date="2020-08" db="EMBL/GenBank/DDBJ databases">
        <title>Genome public.</title>
        <authorList>
            <person name="Liu C."/>
            <person name="Sun Q."/>
        </authorList>
    </citation>
    <scope>NUCLEOTIDE SEQUENCE [LARGE SCALE GENOMIC DNA]</scope>
    <source>
        <strain evidence="2 3">M2</strain>
    </source>
</reference>
<dbReference type="Proteomes" id="UP000641741">
    <property type="component" value="Unassembled WGS sequence"/>
</dbReference>
<accession>A0ABR7GJE5</accession>
<proteinExistence type="predicted"/>